<dbReference type="SUPFAM" id="SSF48452">
    <property type="entry name" value="TPR-like"/>
    <property type="match status" value="2"/>
</dbReference>
<sequence length="1060" mass="116316">MSSNTQPGGNDRPFKILSLDDGGVCGLSGLLILENIMENIREAQDLPEVPKPCDSFDLIGGTGTGGIIAIMLGRLRMPIGDCIKTYKEIAKEAFAPSRTLSARLGLSSGTRTSTTKLENAMKKAIRENCPVTECVEERKAGKSTTETCQHENQKFTDQQCVKTVVLATTKVDVTAPPMLFRTYQTHSSWSECKVWELGRATSAMVGLFRSIKLGRDKETFMNSSFGHRNPCKVLIDEAATLSDHQEKLILSIGMGIGDTTDISDTKSSIRHALKIMATSSKRIADELKTEYSNKKERYYRFDTARGLGAIAYSDWVDPSKVAAHAKNYLNEERNDIKRFAEILMKGFSTGSGQPERLDGSVAVHYIPFHENPNFVGRQEVLSKLNDKLFSQAGFQKVVLVGLGGMGKTQVALKLAYTVKAQHTGYSVFWLTAASMDGYRNSCKALAGHLNLETADSEDSRILVKDYLEAKKGGKWLLIIDNADDASLFNAPIKEDRISSFLPQSEKGRIVYTTRSKKVSWLALGCHDGLELEEMPSDELTTILMRGVKGSNNKPQADHQALINDLLNELCHFPLAVAQAADYIVVNEISIAKYLKLLRQPGGAKIKLLEHGHLDDVHLDSSQGAVASTWLITFQQIRKTSLDAVNLLRFIAKVDSKAIPQTMLPGSGKEKLMVDAIGILLAYGFIRRQKTADLFDMHSLVHLTTQLWSKGLEDEEEHSMTVLDHMTSIFPSDEWENRFLWRQYLSHASRVAEFERDSERSMAELTFKVGRCLDSDGNYQGAVRMLEDVVRMRGKALEADHPSLLGSQYALANAYRSNGQIAKAVSMLEHVVGVQEEYLAAGHPARLASQHALAIAYVDNGQIEKAVSILEHVIEKAVSMLEHVVGVQEESLAPGHPGRLASQHALAIAYVDNGQIEKAVSMLEHVVEMREESLAAGHPGRLASQHALANAYRANGQIAKAVSMLEHVVGVQKESLAAGHPGRLASQHELALAYRANGQIAKAVSMLQHVVGVREESLAAAHPARLASQHDLAITYHVNGQIEKAVSMLEHIRGGAGSSSS</sequence>
<dbReference type="InterPro" id="IPR016035">
    <property type="entry name" value="Acyl_Trfase/lysoPLipase"/>
</dbReference>
<dbReference type="PROSITE" id="PS51635">
    <property type="entry name" value="PNPLA"/>
    <property type="match status" value="1"/>
</dbReference>
<dbReference type="SUPFAM" id="SSF52151">
    <property type="entry name" value="FabD/lysophospholipase-like"/>
    <property type="match status" value="1"/>
</dbReference>
<feature type="domain" description="PNPLA" evidence="3">
    <location>
        <begin position="17"/>
        <end position="235"/>
    </location>
</feature>
<evidence type="ECO:0000313" key="4">
    <source>
        <dbReference type="EMBL" id="KAL2884914.1"/>
    </source>
</evidence>
<dbReference type="Pfam" id="PF01734">
    <property type="entry name" value="Patatin"/>
    <property type="match status" value="1"/>
</dbReference>
<dbReference type="Proteomes" id="UP001610728">
    <property type="component" value="Unassembled WGS sequence"/>
</dbReference>
<name>A0ABR4M9J7_9PEZI</name>
<dbReference type="Gene3D" id="3.40.1090.10">
    <property type="entry name" value="Cytosolic phospholipase A2 catalytic domain"/>
    <property type="match status" value="1"/>
</dbReference>
<dbReference type="Gene3D" id="3.40.50.300">
    <property type="entry name" value="P-loop containing nucleotide triphosphate hydrolases"/>
    <property type="match status" value="1"/>
</dbReference>
<dbReference type="RefSeq" id="XP_070856095.1">
    <property type="nucleotide sequence ID" value="XM_071004436.1"/>
</dbReference>
<dbReference type="InterPro" id="IPR002182">
    <property type="entry name" value="NB-ARC"/>
</dbReference>
<proteinExistence type="predicted"/>
<dbReference type="EMBL" id="JABSNW010000009">
    <property type="protein sequence ID" value="KAL2884914.1"/>
    <property type="molecule type" value="Genomic_DNA"/>
</dbReference>
<keyword evidence="4" id="KW-0378">Hydrolase</keyword>
<evidence type="ECO:0000313" key="5">
    <source>
        <dbReference type="Proteomes" id="UP001610728"/>
    </source>
</evidence>
<dbReference type="PANTHER" id="PTHR46082">
    <property type="entry name" value="ATP/GTP-BINDING PROTEIN-RELATED"/>
    <property type="match status" value="1"/>
</dbReference>
<dbReference type="Pfam" id="PF13424">
    <property type="entry name" value="TPR_12"/>
    <property type="match status" value="2"/>
</dbReference>
<dbReference type="SMART" id="SM00028">
    <property type="entry name" value="TPR"/>
    <property type="match status" value="6"/>
</dbReference>
<dbReference type="InterPro" id="IPR027417">
    <property type="entry name" value="P-loop_NTPase"/>
</dbReference>
<comment type="caution">
    <text evidence="2">Lacks conserved residue(s) required for the propagation of feature annotation.</text>
</comment>
<dbReference type="GO" id="GO:0016740">
    <property type="term" value="F:transferase activity"/>
    <property type="evidence" value="ECO:0007669"/>
    <property type="project" value="UniProtKB-KW"/>
</dbReference>
<dbReference type="InterPro" id="IPR053137">
    <property type="entry name" value="NLR-like"/>
</dbReference>
<reference evidence="4 5" key="1">
    <citation type="submission" date="2020-05" db="EMBL/GenBank/DDBJ databases">
        <title>Ceratocystis lukuohia genome.</title>
        <authorList>
            <person name="Harrington T.C."/>
            <person name="Kim K."/>
            <person name="Mayers C.G."/>
        </authorList>
    </citation>
    <scope>NUCLEOTIDE SEQUENCE [LARGE SCALE GENOMIC DNA]</scope>
    <source>
        <strain evidence="4 5">C4212</strain>
    </source>
</reference>
<dbReference type="GO" id="GO:0016787">
    <property type="term" value="F:hydrolase activity"/>
    <property type="evidence" value="ECO:0007669"/>
    <property type="project" value="UniProtKB-KW"/>
</dbReference>
<evidence type="ECO:0000256" key="1">
    <source>
        <dbReference type="ARBA" id="ARBA00023098"/>
    </source>
</evidence>
<dbReference type="GeneID" id="98121433"/>
<dbReference type="Gene3D" id="1.25.40.10">
    <property type="entry name" value="Tetratricopeptide repeat domain"/>
    <property type="match status" value="2"/>
</dbReference>
<comment type="caution">
    <text evidence="4">The sequence shown here is derived from an EMBL/GenBank/DDBJ whole genome shotgun (WGS) entry which is preliminary data.</text>
</comment>
<keyword evidence="5" id="KW-1185">Reference proteome</keyword>
<organism evidence="4 5">
    <name type="scientific">Ceratocystis lukuohia</name>
    <dbReference type="NCBI Taxonomy" id="2019550"/>
    <lineage>
        <taxon>Eukaryota</taxon>
        <taxon>Fungi</taxon>
        <taxon>Dikarya</taxon>
        <taxon>Ascomycota</taxon>
        <taxon>Pezizomycotina</taxon>
        <taxon>Sordariomycetes</taxon>
        <taxon>Hypocreomycetidae</taxon>
        <taxon>Microascales</taxon>
        <taxon>Ceratocystidaceae</taxon>
        <taxon>Ceratocystis</taxon>
    </lineage>
</organism>
<dbReference type="PANTHER" id="PTHR46082:SF6">
    <property type="entry name" value="AAA+ ATPASE DOMAIN-CONTAINING PROTEIN-RELATED"/>
    <property type="match status" value="1"/>
</dbReference>
<dbReference type="SUPFAM" id="SSF52540">
    <property type="entry name" value="P-loop containing nucleoside triphosphate hydrolases"/>
    <property type="match status" value="1"/>
</dbReference>
<keyword evidence="1" id="KW-0443">Lipid metabolism</keyword>
<evidence type="ECO:0000259" key="3">
    <source>
        <dbReference type="PROSITE" id="PS51635"/>
    </source>
</evidence>
<gene>
    <name evidence="4" type="ORF">HOO65_090209</name>
</gene>
<protein>
    <submittedName>
        <fullName evidence="4">Acyl transferase acyl hydrolase lysophospholipase</fullName>
    </submittedName>
</protein>
<dbReference type="InterPro" id="IPR002641">
    <property type="entry name" value="PNPLA_dom"/>
</dbReference>
<accession>A0ABR4M9J7</accession>
<keyword evidence="4" id="KW-0808">Transferase</keyword>
<evidence type="ECO:0000256" key="2">
    <source>
        <dbReference type="PROSITE-ProRule" id="PRU01161"/>
    </source>
</evidence>
<dbReference type="Pfam" id="PF13374">
    <property type="entry name" value="TPR_10"/>
    <property type="match status" value="2"/>
</dbReference>
<dbReference type="Pfam" id="PF00931">
    <property type="entry name" value="NB-ARC"/>
    <property type="match status" value="1"/>
</dbReference>
<dbReference type="InterPro" id="IPR019734">
    <property type="entry name" value="TPR_rpt"/>
</dbReference>
<dbReference type="InterPro" id="IPR011990">
    <property type="entry name" value="TPR-like_helical_dom_sf"/>
</dbReference>